<accession>G3NHB9</accession>
<protein>
    <submittedName>
        <fullName evidence="1">Uncharacterized protein</fullName>
    </submittedName>
</protein>
<reference evidence="1" key="2">
    <citation type="submission" date="2024-04" db="UniProtKB">
        <authorList>
            <consortium name="Ensembl"/>
        </authorList>
    </citation>
    <scope>IDENTIFICATION</scope>
</reference>
<evidence type="ECO:0000313" key="1">
    <source>
        <dbReference type="Ensembl" id="ENSGACP00000004727.1"/>
    </source>
</evidence>
<dbReference type="Bgee" id="ENSGACG00000003612">
    <property type="expression patterns" value="Expressed in camera-type eye and 13 other cell types or tissues"/>
</dbReference>
<proteinExistence type="predicted"/>
<name>G3NHB9_GASAC</name>
<reference evidence="1" key="1">
    <citation type="submission" date="2006-01" db="EMBL/GenBank/DDBJ databases">
        <authorList>
            <person name="Lindblad-Toh K."/>
            <person name="Mauceli E."/>
            <person name="Grabherr M."/>
            <person name="Chang J.L."/>
            <person name="Lander E.S."/>
        </authorList>
    </citation>
    <scope>NUCLEOTIDE SEQUENCE [LARGE SCALE GENOMIC DNA]</scope>
</reference>
<dbReference type="InParanoid" id="G3NHB9"/>
<dbReference type="Ensembl" id="ENSGACT00000004741.1">
    <property type="protein sequence ID" value="ENSGACP00000004727.1"/>
    <property type="gene ID" value="ENSGACG00000003612.1"/>
</dbReference>
<organism evidence="1">
    <name type="scientific">Gasterosteus aculeatus</name>
    <name type="common">Three-spined stickleback</name>
    <dbReference type="NCBI Taxonomy" id="69293"/>
    <lineage>
        <taxon>Eukaryota</taxon>
        <taxon>Metazoa</taxon>
        <taxon>Chordata</taxon>
        <taxon>Craniata</taxon>
        <taxon>Vertebrata</taxon>
        <taxon>Euteleostomi</taxon>
        <taxon>Actinopterygii</taxon>
        <taxon>Neopterygii</taxon>
        <taxon>Teleostei</taxon>
        <taxon>Neoteleostei</taxon>
        <taxon>Acanthomorphata</taxon>
        <taxon>Eupercaria</taxon>
        <taxon>Perciformes</taxon>
        <taxon>Cottioidei</taxon>
        <taxon>Gasterosteales</taxon>
        <taxon>Gasterosteidae</taxon>
        <taxon>Gasterosteus</taxon>
    </lineage>
</organism>
<sequence>MNNRQHYQFAPQRCTTLCLSADSHKVRLDHNLKPTAPRGLKLTQKIVLFFTHRFLSTEKLQLSSHSAFNDVTLCYLLFVVCECSQSVAVLSSKCSVELRWSG</sequence>
<dbReference type="AlphaFoldDB" id="G3NHB9"/>